<dbReference type="OrthoDB" id="9768524at2"/>
<evidence type="ECO:0000259" key="2">
    <source>
        <dbReference type="Pfam" id="PF14238"/>
    </source>
</evidence>
<evidence type="ECO:0000313" key="3">
    <source>
        <dbReference type="EMBL" id="SHJ40494.1"/>
    </source>
</evidence>
<keyword evidence="4" id="KW-1185">Reference proteome</keyword>
<name>A0A1M6J172_9FIRM</name>
<gene>
    <name evidence="3" type="ORF">SAMN05444373_105013</name>
</gene>
<feature type="domain" description="DUF4340" evidence="2">
    <location>
        <begin position="70"/>
        <end position="198"/>
    </location>
</feature>
<sequence>MKRTNKILILLGVLVVFCIATFAVIRHEERKEKIKNSDQVILEIPVDSVQSLSWEKDKETLSFHKRDGKWVYDGDEAFPVDQEKIRELLEVFEQFGVSFIIEEVEDYGQYGLDKPVCTIKLSTGDKSYEIKVGTFSTIDQLRYVSIGDGNAYLVKNDPMDLYDAALSDVIDNDDPPKYDKVTRIQFKGEESFSIVHEEGNAYAYGEDDVYYAQVNGENLPVDANRVNSYLSHIGNLNLTNYLTYKVTDEELKKYGLDNPELTVTVDYTAKDEAGKETSDTFVLSISRDPEEKKKAAEKAEKEETDETKDNDNPEEEEEITAYARVGESPIVYQISADAYKNLMAASYDDMRHLEMFPASFEDITKIDISLEGFGYVFTSEKKDDKRTYYYQDEELDLADFRKALEKLKAERFTDEQPSKKEEIGLTFYLDHENYKEINIKLYRYDGTYCLAVINSKPTALVKRADAIDLVEAVYAIILG</sequence>
<feature type="compositionally biased region" description="Basic and acidic residues" evidence="1">
    <location>
        <begin position="287"/>
        <end position="311"/>
    </location>
</feature>
<feature type="region of interest" description="Disordered" evidence="1">
    <location>
        <begin position="278"/>
        <end position="318"/>
    </location>
</feature>
<dbReference type="EMBL" id="FQZP01000050">
    <property type="protein sequence ID" value="SHJ40494.1"/>
    <property type="molecule type" value="Genomic_DNA"/>
</dbReference>
<dbReference type="RefSeq" id="WP_149679381.1">
    <property type="nucleotide sequence ID" value="NZ_FQZP01000050.1"/>
</dbReference>
<dbReference type="Pfam" id="PF14238">
    <property type="entry name" value="DUF4340"/>
    <property type="match status" value="2"/>
</dbReference>
<evidence type="ECO:0000256" key="1">
    <source>
        <dbReference type="SAM" id="MobiDB-lite"/>
    </source>
</evidence>
<protein>
    <recommendedName>
        <fullName evidence="2">DUF4340 domain-containing protein</fullName>
    </recommendedName>
</protein>
<proteinExistence type="predicted"/>
<reference evidence="3 4" key="1">
    <citation type="submission" date="2016-11" db="EMBL/GenBank/DDBJ databases">
        <authorList>
            <person name="Varghese N."/>
            <person name="Submissions S."/>
        </authorList>
    </citation>
    <scope>NUCLEOTIDE SEQUENCE [LARGE SCALE GENOMIC DNA]</scope>
    <source>
        <strain evidence="3 4">DSM 19027</strain>
    </source>
</reference>
<dbReference type="Proteomes" id="UP000324781">
    <property type="component" value="Unassembled WGS sequence"/>
</dbReference>
<feature type="domain" description="DUF4340" evidence="2">
    <location>
        <begin position="215"/>
        <end position="425"/>
    </location>
</feature>
<evidence type="ECO:0000313" key="4">
    <source>
        <dbReference type="Proteomes" id="UP000324781"/>
    </source>
</evidence>
<dbReference type="AlphaFoldDB" id="A0A1M6J172"/>
<dbReference type="InterPro" id="IPR025641">
    <property type="entry name" value="DUF4340"/>
</dbReference>
<organism evidence="3 4">
    <name type="scientific">Thermoclostridium caenicola</name>
    <dbReference type="NCBI Taxonomy" id="659425"/>
    <lineage>
        <taxon>Bacteria</taxon>
        <taxon>Bacillati</taxon>
        <taxon>Bacillota</taxon>
        <taxon>Clostridia</taxon>
        <taxon>Eubacteriales</taxon>
        <taxon>Oscillospiraceae</taxon>
        <taxon>Thermoclostridium</taxon>
    </lineage>
</organism>
<accession>A0A1M6J172</accession>